<evidence type="ECO:0000313" key="2">
    <source>
        <dbReference type="EMBL" id="ORZ38868.1"/>
    </source>
</evidence>
<evidence type="ECO:0000313" key="3">
    <source>
        <dbReference type="Proteomes" id="UP000193411"/>
    </source>
</evidence>
<proteinExistence type="predicted"/>
<gene>
    <name evidence="2" type="ORF">BCR44DRAFT_1283174</name>
</gene>
<keyword evidence="3" id="KW-1185">Reference proteome</keyword>
<comment type="caution">
    <text evidence="2">The sequence shown here is derived from an EMBL/GenBank/DDBJ whole genome shotgun (WGS) entry which is preliminary data.</text>
</comment>
<sequence length="143" mass="16022">MYWAAVDAAQCLTRTFGLSTDSSRRLYSQPYRRPTNRHIPVLPTLTTLLRQHEALCHCHVSRRCARLAASANAQTAEQINSTAVSTRRAWCANQVAVCTNVCSQKTQQNLCNFNNLQFVCVCGNGTRLDFSNSDVDLTIVRTR</sequence>
<feature type="domain" description="DUF7707" evidence="1">
    <location>
        <begin position="79"/>
        <end position="131"/>
    </location>
</feature>
<dbReference type="Proteomes" id="UP000193411">
    <property type="component" value="Unassembled WGS sequence"/>
</dbReference>
<name>A0A1Y2HW92_9FUNG</name>
<accession>A0A1Y2HW92</accession>
<dbReference type="AlphaFoldDB" id="A0A1Y2HW92"/>
<reference evidence="2 3" key="1">
    <citation type="submission" date="2016-07" db="EMBL/GenBank/DDBJ databases">
        <title>Pervasive Adenine N6-methylation of Active Genes in Fungi.</title>
        <authorList>
            <consortium name="DOE Joint Genome Institute"/>
            <person name="Mondo S.J."/>
            <person name="Dannebaum R.O."/>
            <person name="Kuo R.C."/>
            <person name="Labutti K."/>
            <person name="Haridas S."/>
            <person name="Kuo A."/>
            <person name="Salamov A."/>
            <person name="Ahrendt S.R."/>
            <person name="Lipzen A."/>
            <person name="Sullivan W."/>
            <person name="Andreopoulos W.B."/>
            <person name="Clum A."/>
            <person name="Lindquist E."/>
            <person name="Daum C."/>
            <person name="Ramamoorthy G.K."/>
            <person name="Gryganskyi A."/>
            <person name="Culley D."/>
            <person name="Magnuson J.K."/>
            <person name="James T.Y."/>
            <person name="O'Malley M.A."/>
            <person name="Stajich J.E."/>
            <person name="Spatafora J.W."/>
            <person name="Visel A."/>
            <person name="Grigoriev I.V."/>
        </authorList>
    </citation>
    <scope>NUCLEOTIDE SEQUENCE [LARGE SCALE GENOMIC DNA]</scope>
    <source>
        <strain evidence="2 3">PL171</strain>
    </source>
</reference>
<dbReference type="Pfam" id="PF24808">
    <property type="entry name" value="DUF7707"/>
    <property type="match status" value="1"/>
</dbReference>
<evidence type="ECO:0000259" key="1">
    <source>
        <dbReference type="Pfam" id="PF24808"/>
    </source>
</evidence>
<protein>
    <recommendedName>
        <fullName evidence="1">DUF7707 domain-containing protein</fullName>
    </recommendedName>
</protein>
<dbReference type="EMBL" id="MCFL01000007">
    <property type="protein sequence ID" value="ORZ38868.1"/>
    <property type="molecule type" value="Genomic_DNA"/>
</dbReference>
<dbReference type="InterPro" id="IPR056124">
    <property type="entry name" value="DUF7707"/>
</dbReference>
<organism evidence="2 3">
    <name type="scientific">Catenaria anguillulae PL171</name>
    <dbReference type="NCBI Taxonomy" id="765915"/>
    <lineage>
        <taxon>Eukaryota</taxon>
        <taxon>Fungi</taxon>
        <taxon>Fungi incertae sedis</taxon>
        <taxon>Blastocladiomycota</taxon>
        <taxon>Blastocladiomycetes</taxon>
        <taxon>Blastocladiales</taxon>
        <taxon>Catenariaceae</taxon>
        <taxon>Catenaria</taxon>
    </lineage>
</organism>